<comment type="caution">
    <text evidence="4">The sequence shown here is derived from an EMBL/GenBank/DDBJ whole genome shotgun (WGS) entry which is preliminary data.</text>
</comment>
<keyword evidence="2 4" id="KW-0418">Kinase</keyword>
<evidence type="ECO:0000256" key="2">
    <source>
        <dbReference type="ARBA" id="ARBA00022777"/>
    </source>
</evidence>
<evidence type="ECO:0000313" key="4">
    <source>
        <dbReference type="EMBL" id="MBU2789148.1"/>
    </source>
</evidence>
<dbReference type="InterPro" id="IPR011913">
    <property type="entry name" value="RfaE_dom_I"/>
</dbReference>
<dbReference type="PANTHER" id="PTHR46969">
    <property type="entry name" value="BIFUNCTIONAL PROTEIN HLDE"/>
    <property type="match status" value="1"/>
</dbReference>
<dbReference type="GO" id="GO:0005829">
    <property type="term" value="C:cytosol"/>
    <property type="evidence" value="ECO:0007669"/>
    <property type="project" value="TreeGrafter"/>
</dbReference>
<dbReference type="NCBIfam" id="TIGR02198">
    <property type="entry name" value="rfaE_dom_I"/>
    <property type="match status" value="1"/>
</dbReference>
<name>A0AAE2YSC2_9PROT</name>
<keyword evidence="1" id="KW-0808">Transferase</keyword>
<dbReference type="EMBL" id="JAAXYO010000182">
    <property type="protein sequence ID" value="MBU2789148.1"/>
    <property type="molecule type" value="Genomic_DNA"/>
</dbReference>
<dbReference type="GO" id="GO:0016773">
    <property type="term" value="F:phosphotransferase activity, alcohol group as acceptor"/>
    <property type="evidence" value="ECO:0007669"/>
    <property type="project" value="InterPro"/>
</dbReference>
<dbReference type="GO" id="GO:0033785">
    <property type="term" value="F:heptose 7-phosphate kinase activity"/>
    <property type="evidence" value="ECO:0007669"/>
    <property type="project" value="TreeGrafter"/>
</dbReference>
<dbReference type="SUPFAM" id="SSF53613">
    <property type="entry name" value="Ribokinase-like"/>
    <property type="match status" value="1"/>
</dbReference>
<dbReference type="GO" id="GO:0033786">
    <property type="term" value="F:heptose-1-phosphate adenylyltransferase activity"/>
    <property type="evidence" value="ECO:0007669"/>
    <property type="project" value="TreeGrafter"/>
</dbReference>
<dbReference type="Proteomes" id="UP001197378">
    <property type="component" value="Unassembled WGS sequence"/>
</dbReference>
<reference evidence="4" key="1">
    <citation type="journal article" date="2021" name="ISME J.">
        <title>Genomic evolution of the class Acidithiobacillia: deep-branching Proteobacteria living in extreme acidic conditions.</title>
        <authorList>
            <person name="Moya-Beltran A."/>
            <person name="Beard S."/>
            <person name="Rojas-Villalobos C."/>
            <person name="Issotta F."/>
            <person name="Gallardo Y."/>
            <person name="Ulloa R."/>
            <person name="Giaveno A."/>
            <person name="Degli Esposti M."/>
            <person name="Johnson D.B."/>
            <person name="Quatrini R."/>
        </authorList>
    </citation>
    <scope>NUCLEOTIDE SEQUENCE</scope>
    <source>
        <strain evidence="4">VAN18-1</strain>
    </source>
</reference>
<dbReference type="FunFam" id="3.40.1190.20:FF:000002">
    <property type="entry name" value="Bifunctional protein HldE"/>
    <property type="match status" value="1"/>
</dbReference>
<dbReference type="Gene3D" id="3.40.1190.20">
    <property type="match status" value="1"/>
</dbReference>
<evidence type="ECO:0000259" key="3">
    <source>
        <dbReference type="Pfam" id="PF00294"/>
    </source>
</evidence>
<feature type="domain" description="Carbohydrate kinase PfkB" evidence="3">
    <location>
        <begin position="27"/>
        <end position="319"/>
    </location>
</feature>
<dbReference type="InterPro" id="IPR011611">
    <property type="entry name" value="PfkB_dom"/>
</dbReference>
<keyword evidence="5" id="KW-1185">Reference proteome</keyword>
<evidence type="ECO:0000313" key="5">
    <source>
        <dbReference type="Proteomes" id="UP001197378"/>
    </source>
</evidence>
<accession>A0AAE2YSC2</accession>
<gene>
    <name evidence="4" type="primary">rfaE1</name>
    <name evidence="4" type="ORF">HFQ13_13190</name>
</gene>
<organism evidence="4 5">
    <name type="scientific">Igneacidithiobacillus copahuensis</name>
    <dbReference type="NCBI Taxonomy" id="2724909"/>
    <lineage>
        <taxon>Bacteria</taxon>
        <taxon>Pseudomonadati</taxon>
        <taxon>Pseudomonadota</taxon>
        <taxon>Acidithiobacillia</taxon>
        <taxon>Acidithiobacillales</taxon>
        <taxon>Acidithiobacillaceae</taxon>
        <taxon>Igneacidithiobacillus</taxon>
    </lineage>
</organism>
<sequence length="332" mass="35890">MPVYLKLQDCNTVPSAAPDSLNQLRRAHVAVLGDVMLDRYWFGRVERISPEAPVPVVQVGREEERPGGAANVALNIAALGASCRLRAPVGRDAAADSLDSLLRRAGVETHLVALEGLPTTVKLRVIGQQQQLLRLDFEERPDEEHLHGLLLDDEDFFVGMAALLLSDYGKGAVHDPQAWIRLARERQIPVLVDPKGRDFARYAGATLLTPNKSEFQAVAGGWKTEEEFHALARHWRAAWQLEGLLVTRGEEGMTLFLADGMHHHPAQAREVFDVTGAGDTVIATIATAVAAGWPLDRAVELGNRAAGIVVGKLGAATVSPLELAASFEAVHG</sequence>
<dbReference type="PROSITE" id="PS00583">
    <property type="entry name" value="PFKB_KINASES_1"/>
    <property type="match status" value="1"/>
</dbReference>
<dbReference type="InterPro" id="IPR029056">
    <property type="entry name" value="Ribokinase-like"/>
</dbReference>
<protein>
    <submittedName>
        <fullName evidence="4">D-glycero-beta-D-manno-heptose-7-phosphate kinase</fullName>
    </submittedName>
</protein>
<dbReference type="AlphaFoldDB" id="A0AAE2YSC2"/>
<evidence type="ECO:0000256" key="1">
    <source>
        <dbReference type="ARBA" id="ARBA00022679"/>
    </source>
</evidence>
<dbReference type="Pfam" id="PF00294">
    <property type="entry name" value="PfkB"/>
    <property type="match status" value="1"/>
</dbReference>
<dbReference type="InterPro" id="IPR002173">
    <property type="entry name" value="Carboh/pur_kinase_PfkB_CS"/>
</dbReference>
<dbReference type="CDD" id="cd01172">
    <property type="entry name" value="RfaE_like"/>
    <property type="match status" value="1"/>
</dbReference>
<proteinExistence type="predicted"/>
<dbReference type="PANTHER" id="PTHR46969:SF1">
    <property type="entry name" value="BIFUNCTIONAL PROTEIN HLDE"/>
    <property type="match status" value="1"/>
</dbReference>